<keyword evidence="2" id="KW-1133">Transmembrane helix</keyword>
<comment type="caution">
    <text evidence="4">The sequence shown here is derived from an EMBL/GenBank/DDBJ whole genome shotgun (WGS) entry which is preliminary data.</text>
</comment>
<dbReference type="InterPro" id="IPR001387">
    <property type="entry name" value="Cro/C1-type_HTH"/>
</dbReference>
<feature type="transmembrane region" description="Helical" evidence="2">
    <location>
        <begin position="112"/>
        <end position="135"/>
    </location>
</feature>
<dbReference type="Pfam" id="PF01381">
    <property type="entry name" value="HTH_3"/>
    <property type="match status" value="1"/>
</dbReference>
<accession>A0A0R2JYS3</accession>
<dbReference type="STRING" id="319653.SAMN04487973_10290"/>
<dbReference type="GO" id="GO:0003677">
    <property type="term" value="F:DNA binding"/>
    <property type="evidence" value="ECO:0007669"/>
    <property type="project" value="UniProtKB-KW"/>
</dbReference>
<dbReference type="AlphaFoldDB" id="A0A0R2JYS3"/>
<evidence type="ECO:0000256" key="1">
    <source>
        <dbReference type="ARBA" id="ARBA00023125"/>
    </source>
</evidence>
<dbReference type="Gene3D" id="1.10.260.40">
    <property type="entry name" value="lambda repressor-like DNA-binding domains"/>
    <property type="match status" value="1"/>
</dbReference>
<dbReference type="Proteomes" id="UP000051749">
    <property type="component" value="Unassembled WGS sequence"/>
</dbReference>
<name>A0A0R2JYS3_9LACO</name>
<dbReference type="PANTHER" id="PTHR46558:SF4">
    <property type="entry name" value="DNA-BIDING PHAGE PROTEIN"/>
    <property type="match status" value="1"/>
</dbReference>
<keyword evidence="1" id="KW-0238">DNA-binding</keyword>
<dbReference type="SMART" id="SM00530">
    <property type="entry name" value="HTH_XRE"/>
    <property type="match status" value="1"/>
</dbReference>
<gene>
    <name evidence="4" type="ORF">IV87_GL000172</name>
</gene>
<feature type="transmembrane region" description="Helical" evidence="2">
    <location>
        <begin position="89"/>
        <end position="106"/>
    </location>
</feature>
<dbReference type="InterPro" id="IPR010982">
    <property type="entry name" value="Lambda_DNA-bd_dom_sf"/>
</dbReference>
<dbReference type="PANTHER" id="PTHR46558">
    <property type="entry name" value="TRACRIPTIONAL REGULATORY PROTEIN-RELATED-RELATED"/>
    <property type="match status" value="1"/>
</dbReference>
<dbReference type="PATRIC" id="fig|319653.3.peg.177"/>
<protein>
    <recommendedName>
        <fullName evidence="3">HTH cro/C1-type domain-containing protein</fullName>
    </recommendedName>
</protein>
<dbReference type="CDD" id="cd00093">
    <property type="entry name" value="HTH_XRE"/>
    <property type="match status" value="1"/>
</dbReference>
<reference evidence="4 5" key="1">
    <citation type="journal article" date="2015" name="Genome Announc.">
        <title>Expanding the biotechnology potential of lactobacilli through comparative genomics of 213 strains and associated genera.</title>
        <authorList>
            <person name="Sun Z."/>
            <person name="Harris H.M."/>
            <person name="McCann A."/>
            <person name="Guo C."/>
            <person name="Argimon S."/>
            <person name="Zhang W."/>
            <person name="Yang X."/>
            <person name="Jeffery I.B."/>
            <person name="Cooney J.C."/>
            <person name="Kagawa T.F."/>
            <person name="Liu W."/>
            <person name="Song Y."/>
            <person name="Salvetti E."/>
            <person name="Wrobel A."/>
            <person name="Rasinkangas P."/>
            <person name="Parkhill J."/>
            <person name="Rea M.C."/>
            <person name="O'Sullivan O."/>
            <person name="Ritari J."/>
            <person name="Douillard F.P."/>
            <person name="Paul Ross R."/>
            <person name="Yang R."/>
            <person name="Briner A.E."/>
            <person name="Felis G.E."/>
            <person name="de Vos W.M."/>
            <person name="Barrangou R."/>
            <person name="Klaenhammer T.R."/>
            <person name="Caufield P.W."/>
            <person name="Cui Y."/>
            <person name="Zhang H."/>
            <person name="O'Toole P.W."/>
        </authorList>
    </citation>
    <scope>NUCLEOTIDE SEQUENCE [LARGE SCALE GENOMIC DNA]</scope>
    <source>
        <strain evidence="4 5">DSM 22301</strain>
    </source>
</reference>
<dbReference type="OrthoDB" id="9812495at2"/>
<evidence type="ECO:0000313" key="4">
    <source>
        <dbReference type="EMBL" id="KRN82418.1"/>
    </source>
</evidence>
<organism evidence="4 5">
    <name type="scientific">Pediococcus ethanolidurans</name>
    <dbReference type="NCBI Taxonomy" id="319653"/>
    <lineage>
        <taxon>Bacteria</taxon>
        <taxon>Bacillati</taxon>
        <taxon>Bacillota</taxon>
        <taxon>Bacilli</taxon>
        <taxon>Lactobacillales</taxon>
        <taxon>Lactobacillaceae</taxon>
        <taxon>Pediococcus</taxon>
    </lineage>
</organism>
<sequence length="253" mass="30069">MNGDEIMQLNEILRIKRQQMGMTQENLAKKLFVSAQSVSKWELGLSVPTIDNLVTLTDLYNLSLDELIKGSPFFKKPFLVGKKMSWKKIIIFILAWIFISLLLTGFGYQPKWLLVLILLMGIWVFPICCENYWIIDNDFVCYHHYEFKNIKDYLNLWRGGKSEKIYYKDICSVKIKYYVKPRFSPWDINPDTLFLLLKSKKENFILPINYSVSSFLPQFVSFLKRNKVEVHDPQRIEKLIVQHKNLYNYFHSN</sequence>
<dbReference type="EMBL" id="JQBY01000010">
    <property type="protein sequence ID" value="KRN82418.1"/>
    <property type="molecule type" value="Genomic_DNA"/>
</dbReference>
<dbReference type="SUPFAM" id="SSF47413">
    <property type="entry name" value="lambda repressor-like DNA-binding domains"/>
    <property type="match status" value="1"/>
</dbReference>
<evidence type="ECO:0000256" key="2">
    <source>
        <dbReference type="SAM" id="Phobius"/>
    </source>
</evidence>
<feature type="domain" description="HTH cro/C1-type" evidence="3">
    <location>
        <begin position="13"/>
        <end position="67"/>
    </location>
</feature>
<evidence type="ECO:0000313" key="5">
    <source>
        <dbReference type="Proteomes" id="UP000051749"/>
    </source>
</evidence>
<keyword evidence="2" id="KW-0812">Transmembrane</keyword>
<proteinExistence type="predicted"/>
<keyword evidence="2" id="KW-0472">Membrane</keyword>
<evidence type="ECO:0000259" key="3">
    <source>
        <dbReference type="PROSITE" id="PS50943"/>
    </source>
</evidence>
<dbReference type="PROSITE" id="PS50943">
    <property type="entry name" value="HTH_CROC1"/>
    <property type="match status" value="1"/>
</dbReference>